<name>A0ABQ5JG23_9LACO</name>
<evidence type="ECO:0000313" key="2">
    <source>
        <dbReference type="EMBL" id="GKS81021.1"/>
    </source>
</evidence>
<protein>
    <recommendedName>
        <fullName evidence="4">Membrane protein 6-pyruvoyl-tetrahydropterin synthase-related domain-containing protein</fullName>
    </recommendedName>
</protein>
<reference evidence="2" key="1">
    <citation type="journal article" date="2022" name="Int. J. Syst. Evol. Microbiol.">
        <title>A novel species of lactic acid bacteria, Ligilactobacillus pabuli sp. nov., isolated from alfalfa silage.</title>
        <authorList>
            <person name="Tohno M."/>
            <person name="Tanizawa Y."/>
            <person name="Sawada H."/>
            <person name="Sakamoto M."/>
            <person name="Ohkuma M."/>
            <person name="Kobayashi H."/>
        </authorList>
    </citation>
    <scope>NUCLEOTIDE SEQUENCE</scope>
    <source>
        <strain evidence="2">AF129</strain>
    </source>
</reference>
<feature type="transmembrane region" description="Helical" evidence="1">
    <location>
        <begin position="170"/>
        <end position="192"/>
    </location>
</feature>
<feature type="transmembrane region" description="Helical" evidence="1">
    <location>
        <begin position="258"/>
        <end position="278"/>
    </location>
</feature>
<evidence type="ECO:0008006" key="4">
    <source>
        <dbReference type="Google" id="ProtNLM"/>
    </source>
</evidence>
<keyword evidence="1" id="KW-0472">Membrane</keyword>
<feature type="transmembrane region" description="Helical" evidence="1">
    <location>
        <begin position="204"/>
        <end position="224"/>
    </location>
</feature>
<organism evidence="2 3">
    <name type="scientific">Ligilactobacillus pabuli</name>
    <dbReference type="NCBI Taxonomy" id="2886039"/>
    <lineage>
        <taxon>Bacteria</taxon>
        <taxon>Bacillati</taxon>
        <taxon>Bacillota</taxon>
        <taxon>Bacilli</taxon>
        <taxon>Lactobacillales</taxon>
        <taxon>Lactobacillaceae</taxon>
        <taxon>Ligilactobacillus</taxon>
    </lineage>
</organism>
<proteinExistence type="predicted"/>
<evidence type="ECO:0000256" key="1">
    <source>
        <dbReference type="SAM" id="Phobius"/>
    </source>
</evidence>
<feature type="transmembrane region" description="Helical" evidence="1">
    <location>
        <begin position="350"/>
        <end position="372"/>
    </location>
</feature>
<feature type="transmembrane region" description="Helical" evidence="1">
    <location>
        <begin position="285"/>
        <end position="304"/>
    </location>
</feature>
<feature type="transmembrane region" description="Helical" evidence="1">
    <location>
        <begin position="127"/>
        <end position="150"/>
    </location>
</feature>
<feature type="transmembrane region" description="Helical" evidence="1">
    <location>
        <begin position="319"/>
        <end position="338"/>
    </location>
</feature>
<accession>A0ABQ5JG23</accession>
<dbReference type="Proteomes" id="UP001055149">
    <property type="component" value="Unassembled WGS sequence"/>
</dbReference>
<keyword evidence="1" id="KW-1133">Transmembrane helix</keyword>
<keyword evidence="3" id="KW-1185">Reference proteome</keyword>
<dbReference type="EMBL" id="BQXH01000005">
    <property type="protein sequence ID" value="GKS81021.1"/>
    <property type="molecule type" value="Genomic_DNA"/>
</dbReference>
<evidence type="ECO:0000313" key="3">
    <source>
        <dbReference type="Proteomes" id="UP001055149"/>
    </source>
</evidence>
<feature type="transmembrane region" description="Helical" evidence="1">
    <location>
        <begin position="527"/>
        <end position="551"/>
    </location>
</feature>
<feature type="transmembrane region" description="Helical" evidence="1">
    <location>
        <begin position="80"/>
        <end position="98"/>
    </location>
</feature>
<feature type="transmembrane region" description="Helical" evidence="1">
    <location>
        <begin position="104"/>
        <end position="120"/>
    </location>
</feature>
<gene>
    <name evidence="2" type="ORF">LPAF129_07060</name>
</gene>
<comment type="caution">
    <text evidence="2">The sequence shown here is derived from an EMBL/GenBank/DDBJ whole genome shotgun (WGS) entry which is preliminary data.</text>
</comment>
<feature type="transmembrane region" description="Helical" evidence="1">
    <location>
        <begin position="55"/>
        <end position="73"/>
    </location>
</feature>
<keyword evidence="1" id="KW-0812">Transmembrane</keyword>
<sequence length="559" mass="63880">MSVYPLYHTGYITGVASDAAFHFSRVEQIFDNLKRGSLSTFIATDTFHHTGVGSFLFYPTIFLYPWAFLRFFLNPVAAFYSWYGLLVFVSLLISYFSMKSFSKNNLRSLMFAFLYTFAMYKLRLGMLYFVLGEFIASTFLPLAFLGFYHVFWGDSRKWPELVIGITLVGYSHFLSLFLTVIIFSILLICKLAMVRRIEIKRLFALLKSVGLTILTLGFIVWPFLTDYIGKNLKSPPRGAWYVASISDLVNRSLTNNIFTAYNIGFFLIVGVLIGWYFVKKDLKELYIYLVGLALLLVSTTFFPWESVKNGILGTIQFPYRLHIFASLMLAISASFMLEKMLTRKNNKEKSFLIMCLLVLFAINYVSIVNTVVNPARVESAEYLQPNKSEIIRALDPHKLIKVDQNNFANIFQYGATFGESDYYPQSAINSEGVPGYMGKQEKIMQNIMYINDKPKKVHPIVESNKLKYVVKVKNQTMLNLPVVAYSDTTVTINGVQSKFVTSKRGTVAVKINSGVNKITVGYRPQTFFYVLLTIAIIIWIFLIYSVSLIHIKGEEECLN</sequence>